<dbReference type="Gene3D" id="3.60.15.10">
    <property type="entry name" value="Ribonuclease Z/Hydroxyacylglutathione hydrolase-like"/>
    <property type="match status" value="1"/>
</dbReference>
<dbReference type="GO" id="GO:0005634">
    <property type="term" value="C:nucleus"/>
    <property type="evidence" value="ECO:0007669"/>
    <property type="project" value="UniProtKB-SubCell"/>
</dbReference>
<comment type="similarity">
    <text evidence="2">Belongs to the DNA repair metallo-beta-lactamase (DRMBL) family.</text>
</comment>
<gene>
    <name evidence="7" type="ORF">LIER_35624</name>
</gene>
<keyword evidence="3" id="KW-0227">DNA damage</keyword>
<dbReference type="GO" id="GO:0003684">
    <property type="term" value="F:damaged DNA binding"/>
    <property type="evidence" value="ECO:0007669"/>
    <property type="project" value="TreeGrafter"/>
</dbReference>
<comment type="subcellular location">
    <subcellularLocation>
        <location evidence="1">Nucleus</location>
    </subcellularLocation>
</comment>
<evidence type="ECO:0000313" key="7">
    <source>
        <dbReference type="EMBL" id="GAA0142733.1"/>
    </source>
</evidence>
<organism evidence="7 8">
    <name type="scientific">Lithospermum erythrorhizon</name>
    <name type="common">Purple gromwell</name>
    <name type="synonym">Lithospermum officinale var. erythrorhizon</name>
    <dbReference type="NCBI Taxonomy" id="34254"/>
    <lineage>
        <taxon>Eukaryota</taxon>
        <taxon>Viridiplantae</taxon>
        <taxon>Streptophyta</taxon>
        <taxon>Embryophyta</taxon>
        <taxon>Tracheophyta</taxon>
        <taxon>Spermatophyta</taxon>
        <taxon>Magnoliopsida</taxon>
        <taxon>eudicotyledons</taxon>
        <taxon>Gunneridae</taxon>
        <taxon>Pentapetalae</taxon>
        <taxon>asterids</taxon>
        <taxon>lamiids</taxon>
        <taxon>Boraginales</taxon>
        <taxon>Boraginaceae</taxon>
        <taxon>Boraginoideae</taxon>
        <taxon>Lithospermeae</taxon>
        <taxon>Lithospermum</taxon>
    </lineage>
</organism>
<proteinExistence type="inferred from homology"/>
<dbReference type="AlphaFoldDB" id="A0AAV3NUS1"/>
<keyword evidence="4" id="KW-0234">DNA repair</keyword>
<dbReference type="GO" id="GO:0036297">
    <property type="term" value="P:interstrand cross-link repair"/>
    <property type="evidence" value="ECO:0007669"/>
    <property type="project" value="TreeGrafter"/>
</dbReference>
<dbReference type="GO" id="GO:0006303">
    <property type="term" value="P:double-strand break repair via nonhomologous end joining"/>
    <property type="evidence" value="ECO:0007669"/>
    <property type="project" value="TreeGrafter"/>
</dbReference>
<keyword evidence="8" id="KW-1185">Reference proteome</keyword>
<protein>
    <submittedName>
        <fullName evidence="7">DNA metabolism protein</fullName>
    </submittedName>
</protein>
<evidence type="ECO:0000259" key="6">
    <source>
        <dbReference type="Pfam" id="PF07522"/>
    </source>
</evidence>
<dbReference type="SUPFAM" id="SSF56281">
    <property type="entry name" value="Metallo-hydrolase/oxidoreductase"/>
    <property type="match status" value="1"/>
</dbReference>
<dbReference type="Proteomes" id="UP001454036">
    <property type="component" value="Unassembled WGS sequence"/>
</dbReference>
<evidence type="ECO:0000256" key="5">
    <source>
        <dbReference type="ARBA" id="ARBA00023242"/>
    </source>
</evidence>
<keyword evidence="5" id="KW-0539">Nucleus</keyword>
<dbReference type="PANTHER" id="PTHR23240:SF31">
    <property type="entry name" value="DNA REPAIR METALLO-BETA-LACTAMASE FAMILY PROTEIN"/>
    <property type="match status" value="1"/>
</dbReference>
<dbReference type="PANTHER" id="PTHR23240">
    <property type="entry name" value="DNA CROSS-LINK REPAIR PROTEIN PSO2/SNM1-RELATED"/>
    <property type="match status" value="1"/>
</dbReference>
<name>A0AAV3NUS1_LITER</name>
<comment type="caution">
    <text evidence="7">The sequence shown here is derived from an EMBL/GenBank/DDBJ whole genome shotgun (WGS) entry which is preliminary data.</text>
</comment>
<dbReference type="InterPro" id="IPR036866">
    <property type="entry name" value="RibonucZ/Hydroxyglut_hydro"/>
</dbReference>
<dbReference type="EMBL" id="BAABME010015741">
    <property type="protein sequence ID" value="GAA0142733.1"/>
    <property type="molecule type" value="Genomic_DNA"/>
</dbReference>
<evidence type="ECO:0000313" key="8">
    <source>
        <dbReference type="Proteomes" id="UP001454036"/>
    </source>
</evidence>
<evidence type="ECO:0000256" key="1">
    <source>
        <dbReference type="ARBA" id="ARBA00004123"/>
    </source>
</evidence>
<sequence length="587" mass="66391">MTIELPERLPYSVDTFSAASNRKRHHFVTHAHKDHSIGITLYASFPIYSTSITKSILLIHYPKLDESLFVNIEIGQTLVIDGDFSVTAFDANHCPGAIMLLFEGSFGNYLHTGDCRLTPECLRNLPDKYMGRKGQAPRCRLDCIFLDCTFGKFPHSMPSRQSATQQAINCIWKHPDASIVYLACDLLGQEEVLVNVSRTFGSKIYVDKEKDPECFQTLELIVPEILSSDTSCRFQLFDGCPGVYERAHAKMLEARSNLHQEPLVLRASAQWYAFEGGSSDTEKRKKVIYDQPVRDLLGVWHVCYSIHSSREELEWALQLLAPKWVVSTTPSCRATELSYVQKKCKLTADNPFWKLLNIHIEVLSSSDVLGKGLSYILEETDTGNHVKCHTEPIVKPSSPLRKLMAQSHPSKRACITLFGRARLGPHDPIFMNAEDKIVTGDGDSYQTSNKPEIHILPIREVAEGELRSPEKITTKDATVTKNNSVESWSLEEIKSENDDSTLIDLSRDETSAAQIKEAVEVDFRTLAEAEGVDVSETKLQLEDAENNKCHYDENMRKFYRSMHVVMPRPLPSLVKLMNGNKYAKRRF</sequence>
<dbReference type="Pfam" id="PF07522">
    <property type="entry name" value="DRMBL"/>
    <property type="match status" value="1"/>
</dbReference>
<dbReference type="Gene3D" id="3.40.50.12650">
    <property type="match status" value="1"/>
</dbReference>
<evidence type="ECO:0000256" key="3">
    <source>
        <dbReference type="ARBA" id="ARBA00022763"/>
    </source>
</evidence>
<accession>A0AAV3NUS1</accession>
<dbReference type="GO" id="GO:0035312">
    <property type="term" value="F:5'-3' DNA exonuclease activity"/>
    <property type="evidence" value="ECO:0007669"/>
    <property type="project" value="TreeGrafter"/>
</dbReference>
<dbReference type="FunFam" id="3.60.15.10:FF:000039">
    <property type="entry name" value="DNA repair metallo-beta-lactamase family protein"/>
    <property type="match status" value="1"/>
</dbReference>
<evidence type="ECO:0000256" key="2">
    <source>
        <dbReference type="ARBA" id="ARBA00010304"/>
    </source>
</evidence>
<dbReference type="FunFam" id="3.40.50.12650:FF:000005">
    <property type="entry name" value="DNA repair metallo-beta-lactamase family protein"/>
    <property type="match status" value="1"/>
</dbReference>
<feature type="domain" description="DNA repair metallo-beta-lactamase" evidence="6">
    <location>
        <begin position="223"/>
        <end position="332"/>
    </location>
</feature>
<dbReference type="InterPro" id="IPR011084">
    <property type="entry name" value="DRMBL"/>
</dbReference>
<evidence type="ECO:0000256" key="4">
    <source>
        <dbReference type="ARBA" id="ARBA00023204"/>
    </source>
</evidence>
<reference evidence="7 8" key="1">
    <citation type="submission" date="2024-01" db="EMBL/GenBank/DDBJ databases">
        <title>The complete chloroplast genome sequence of Lithospermum erythrorhizon: insights into the phylogenetic relationship among Boraginaceae species and the maternal lineages of purple gromwells.</title>
        <authorList>
            <person name="Okada T."/>
            <person name="Watanabe K."/>
        </authorList>
    </citation>
    <scope>NUCLEOTIDE SEQUENCE [LARGE SCALE GENOMIC DNA]</scope>
</reference>